<feature type="transmembrane region" description="Helical" evidence="7">
    <location>
        <begin position="280"/>
        <end position="300"/>
    </location>
</feature>
<dbReference type="Gene3D" id="1.10.3720.10">
    <property type="entry name" value="MetI-like"/>
    <property type="match status" value="1"/>
</dbReference>
<protein>
    <submittedName>
        <fullName evidence="9">Multiple sugar transport system permease protein</fullName>
    </submittedName>
</protein>
<gene>
    <name evidence="9" type="ORF">JOC48_003202</name>
</gene>
<keyword evidence="10" id="KW-1185">Reference proteome</keyword>
<keyword evidence="9" id="KW-0762">Sugar transport</keyword>
<dbReference type="Pfam" id="PF00528">
    <property type="entry name" value="BPD_transp_1"/>
    <property type="match status" value="1"/>
</dbReference>
<organism evidence="9 10">
    <name type="scientific">Aquibacillus albus</name>
    <dbReference type="NCBI Taxonomy" id="1168171"/>
    <lineage>
        <taxon>Bacteria</taxon>
        <taxon>Bacillati</taxon>
        <taxon>Bacillota</taxon>
        <taxon>Bacilli</taxon>
        <taxon>Bacillales</taxon>
        <taxon>Bacillaceae</taxon>
        <taxon>Aquibacillus</taxon>
    </lineage>
</organism>
<accession>A0ABS2N3J8</accession>
<dbReference type="PROSITE" id="PS50928">
    <property type="entry name" value="ABC_TM1"/>
    <property type="match status" value="1"/>
</dbReference>
<reference evidence="9 10" key="1">
    <citation type="submission" date="2021-01" db="EMBL/GenBank/DDBJ databases">
        <title>Genomic Encyclopedia of Type Strains, Phase IV (KMG-IV): sequencing the most valuable type-strain genomes for metagenomic binning, comparative biology and taxonomic classification.</title>
        <authorList>
            <person name="Goeker M."/>
        </authorList>
    </citation>
    <scope>NUCLEOTIDE SEQUENCE [LARGE SCALE GENOMIC DNA]</scope>
    <source>
        <strain evidence="9 10">DSM 23711</strain>
    </source>
</reference>
<feature type="transmembrane region" description="Helical" evidence="7">
    <location>
        <begin position="175"/>
        <end position="195"/>
    </location>
</feature>
<evidence type="ECO:0000256" key="1">
    <source>
        <dbReference type="ARBA" id="ARBA00004651"/>
    </source>
</evidence>
<dbReference type="PANTHER" id="PTHR30193:SF1">
    <property type="entry name" value="ABC TRANSPORTER PERMEASE PROTEIN YESP-RELATED"/>
    <property type="match status" value="1"/>
</dbReference>
<evidence type="ECO:0000256" key="4">
    <source>
        <dbReference type="ARBA" id="ARBA00022692"/>
    </source>
</evidence>
<name>A0ABS2N3J8_9BACI</name>
<dbReference type="InterPro" id="IPR051393">
    <property type="entry name" value="ABC_transporter_permease"/>
</dbReference>
<comment type="caution">
    <text evidence="9">The sequence shown here is derived from an EMBL/GenBank/DDBJ whole genome shotgun (WGS) entry which is preliminary data.</text>
</comment>
<proteinExistence type="inferred from homology"/>
<sequence>MSQLRTDLSTNIKTISSRKKVVMKNIAGFLFISPWLIGFIGFVIGPMIASFYLSFTSYDMLTSAKWVGLKNYISMFTDDPRFWKALIVTLKFVVIAVPLKLAFALFVAMLFNTSHKGQGLYSTIYYVPSILGGSVAVAVMWRLLFGRDGAVNAMLEGVGLGIITTDWINSPDYALSVIILLIVWQFGAPMLIFLAGLKNIPKELYEAAAVDGAGFISRFIKITIPMLTPVIFFNLVMQTIHGFMIFTQGYLITGGGPLDETLFFSLYLYESAFEYFKMGYASAMAWIMLLIIAFFTAVIFKTSKSWVYYESEGGR</sequence>
<evidence type="ECO:0000256" key="7">
    <source>
        <dbReference type="RuleBase" id="RU363032"/>
    </source>
</evidence>
<evidence type="ECO:0000313" key="9">
    <source>
        <dbReference type="EMBL" id="MBM7572671.1"/>
    </source>
</evidence>
<keyword evidence="4 7" id="KW-0812">Transmembrane</keyword>
<dbReference type="PANTHER" id="PTHR30193">
    <property type="entry name" value="ABC TRANSPORTER PERMEASE PROTEIN"/>
    <property type="match status" value="1"/>
</dbReference>
<dbReference type="EMBL" id="JAFBDR010000020">
    <property type="protein sequence ID" value="MBM7572671.1"/>
    <property type="molecule type" value="Genomic_DNA"/>
</dbReference>
<evidence type="ECO:0000256" key="5">
    <source>
        <dbReference type="ARBA" id="ARBA00022989"/>
    </source>
</evidence>
<evidence type="ECO:0000256" key="6">
    <source>
        <dbReference type="ARBA" id="ARBA00023136"/>
    </source>
</evidence>
<feature type="transmembrane region" description="Helical" evidence="7">
    <location>
        <begin position="123"/>
        <end position="144"/>
    </location>
</feature>
<dbReference type="InterPro" id="IPR000515">
    <property type="entry name" value="MetI-like"/>
</dbReference>
<evidence type="ECO:0000256" key="2">
    <source>
        <dbReference type="ARBA" id="ARBA00022448"/>
    </source>
</evidence>
<dbReference type="CDD" id="cd06261">
    <property type="entry name" value="TM_PBP2"/>
    <property type="match status" value="1"/>
</dbReference>
<keyword evidence="6 7" id="KW-0472">Membrane</keyword>
<feature type="transmembrane region" description="Helical" evidence="7">
    <location>
        <begin position="85"/>
        <end position="111"/>
    </location>
</feature>
<comment type="subcellular location">
    <subcellularLocation>
        <location evidence="1 7">Cell membrane</location>
        <topology evidence="1 7">Multi-pass membrane protein</topology>
    </subcellularLocation>
</comment>
<dbReference type="Proteomes" id="UP001296943">
    <property type="component" value="Unassembled WGS sequence"/>
</dbReference>
<keyword evidence="3" id="KW-1003">Cell membrane</keyword>
<keyword evidence="5 7" id="KW-1133">Transmembrane helix</keyword>
<feature type="domain" description="ABC transmembrane type-1" evidence="8">
    <location>
        <begin position="86"/>
        <end position="299"/>
    </location>
</feature>
<evidence type="ECO:0000313" key="10">
    <source>
        <dbReference type="Proteomes" id="UP001296943"/>
    </source>
</evidence>
<evidence type="ECO:0000256" key="3">
    <source>
        <dbReference type="ARBA" id="ARBA00022475"/>
    </source>
</evidence>
<dbReference type="SUPFAM" id="SSF161098">
    <property type="entry name" value="MetI-like"/>
    <property type="match status" value="1"/>
</dbReference>
<comment type="similarity">
    <text evidence="7">Belongs to the binding-protein-dependent transport system permease family.</text>
</comment>
<feature type="transmembrane region" description="Helical" evidence="7">
    <location>
        <begin position="26"/>
        <end position="53"/>
    </location>
</feature>
<evidence type="ECO:0000259" key="8">
    <source>
        <dbReference type="PROSITE" id="PS50928"/>
    </source>
</evidence>
<keyword evidence="2 7" id="KW-0813">Transport</keyword>
<dbReference type="InterPro" id="IPR035906">
    <property type="entry name" value="MetI-like_sf"/>
</dbReference>